<comment type="pathway">
    <text evidence="3">Protein modification; protein ubiquitination.</text>
</comment>
<keyword evidence="5" id="KW-0808">Transferase</keyword>
<dbReference type="Proteomes" id="UP000827721">
    <property type="component" value="Unassembled WGS sequence"/>
</dbReference>
<gene>
    <name evidence="17" type="ORF">JRO89_XS01G0242300</name>
</gene>
<evidence type="ECO:0000256" key="14">
    <source>
        <dbReference type="PROSITE-ProRule" id="PRU00175"/>
    </source>
</evidence>
<evidence type="ECO:0000256" key="2">
    <source>
        <dbReference type="ARBA" id="ARBA00004167"/>
    </source>
</evidence>
<dbReference type="SUPFAM" id="SSF57850">
    <property type="entry name" value="RING/U-box"/>
    <property type="match status" value="1"/>
</dbReference>
<dbReference type="EC" id="2.3.2.27" evidence="4"/>
<comment type="similarity">
    <text evidence="13">Belongs to the RING-type zinc finger family. ATL subfamily.</text>
</comment>
<feature type="transmembrane region" description="Helical" evidence="15">
    <location>
        <begin position="6"/>
        <end position="29"/>
    </location>
</feature>
<keyword evidence="18" id="KW-1185">Reference proteome</keyword>
<keyword evidence="10" id="KW-0862">Zinc</keyword>
<keyword evidence="6 15" id="KW-0812">Transmembrane</keyword>
<keyword evidence="7" id="KW-0479">Metal-binding</keyword>
<evidence type="ECO:0000256" key="3">
    <source>
        <dbReference type="ARBA" id="ARBA00004906"/>
    </source>
</evidence>
<evidence type="ECO:0000256" key="9">
    <source>
        <dbReference type="ARBA" id="ARBA00022786"/>
    </source>
</evidence>
<dbReference type="PROSITE" id="PS50089">
    <property type="entry name" value="ZF_RING_2"/>
    <property type="match status" value="1"/>
</dbReference>
<dbReference type="EMBL" id="JAFEMO010000001">
    <property type="protein sequence ID" value="KAH7577378.1"/>
    <property type="molecule type" value="Genomic_DNA"/>
</dbReference>
<evidence type="ECO:0000256" key="4">
    <source>
        <dbReference type="ARBA" id="ARBA00012483"/>
    </source>
</evidence>
<sequence>MAIIISVILLFLGIGALIFIHICVVARTFRRGFSNGRMGERGSIGSTSMSRDDVEKLPCYDYIAKSKGSSPVDCAVCLDDFKKGDKCRLLPICNHSFHAKCVDEWLLKNPNCPICRSTANSRRFGEESSRFSDVAVEMTEDQPTIELGERQSEMTQSSHVEVTSAVL</sequence>
<dbReference type="SMART" id="SM00184">
    <property type="entry name" value="RING"/>
    <property type="match status" value="1"/>
</dbReference>
<evidence type="ECO:0000313" key="18">
    <source>
        <dbReference type="Proteomes" id="UP000827721"/>
    </source>
</evidence>
<evidence type="ECO:0000256" key="13">
    <source>
        <dbReference type="ARBA" id="ARBA00024209"/>
    </source>
</evidence>
<dbReference type="Gene3D" id="3.30.40.10">
    <property type="entry name" value="Zinc/RING finger domain, C3HC4 (zinc finger)"/>
    <property type="match status" value="1"/>
</dbReference>
<evidence type="ECO:0000259" key="16">
    <source>
        <dbReference type="PROSITE" id="PS50089"/>
    </source>
</evidence>
<evidence type="ECO:0000256" key="8">
    <source>
        <dbReference type="ARBA" id="ARBA00022771"/>
    </source>
</evidence>
<keyword evidence="8 14" id="KW-0863">Zinc-finger</keyword>
<comment type="caution">
    <text evidence="17">The sequence shown here is derived from an EMBL/GenBank/DDBJ whole genome shotgun (WGS) entry which is preliminary data.</text>
</comment>
<keyword evidence="12 15" id="KW-0472">Membrane</keyword>
<proteinExistence type="inferred from homology"/>
<protein>
    <recommendedName>
        <fullName evidence="4">RING-type E3 ubiquitin transferase</fullName>
        <ecNumber evidence="4">2.3.2.27</ecNumber>
    </recommendedName>
</protein>
<dbReference type="InterPro" id="IPR001841">
    <property type="entry name" value="Znf_RING"/>
</dbReference>
<comment type="subcellular location">
    <subcellularLocation>
        <location evidence="2">Membrane</location>
        <topology evidence="2">Single-pass membrane protein</topology>
    </subcellularLocation>
</comment>
<evidence type="ECO:0000256" key="10">
    <source>
        <dbReference type="ARBA" id="ARBA00022833"/>
    </source>
</evidence>
<comment type="catalytic activity">
    <reaction evidence="1">
        <text>S-ubiquitinyl-[E2 ubiquitin-conjugating enzyme]-L-cysteine + [acceptor protein]-L-lysine = [E2 ubiquitin-conjugating enzyme]-L-cysteine + N(6)-ubiquitinyl-[acceptor protein]-L-lysine.</text>
        <dbReference type="EC" id="2.3.2.27"/>
    </reaction>
</comment>
<dbReference type="InterPro" id="IPR013083">
    <property type="entry name" value="Znf_RING/FYVE/PHD"/>
</dbReference>
<evidence type="ECO:0000256" key="5">
    <source>
        <dbReference type="ARBA" id="ARBA00022679"/>
    </source>
</evidence>
<dbReference type="PANTHER" id="PTHR45768">
    <property type="entry name" value="E3 UBIQUITIN-PROTEIN LIGASE RNF13-LIKE"/>
    <property type="match status" value="1"/>
</dbReference>
<evidence type="ECO:0000256" key="11">
    <source>
        <dbReference type="ARBA" id="ARBA00022989"/>
    </source>
</evidence>
<organism evidence="17 18">
    <name type="scientific">Xanthoceras sorbifolium</name>
    <dbReference type="NCBI Taxonomy" id="99658"/>
    <lineage>
        <taxon>Eukaryota</taxon>
        <taxon>Viridiplantae</taxon>
        <taxon>Streptophyta</taxon>
        <taxon>Embryophyta</taxon>
        <taxon>Tracheophyta</taxon>
        <taxon>Spermatophyta</taxon>
        <taxon>Magnoliopsida</taxon>
        <taxon>eudicotyledons</taxon>
        <taxon>Gunneridae</taxon>
        <taxon>Pentapetalae</taxon>
        <taxon>rosids</taxon>
        <taxon>malvids</taxon>
        <taxon>Sapindales</taxon>
        <taxon>Sapindaceae</taxon>
        <taxon>Xanthoceroideae</taxon>
        <taxon>Xanthoceras</taxon>
    </lineage>
</organism>
<evidence type="ECO:0000256" key="6">
    <source>
        <dbReference type="ARBA" id="ARBA00022692"/>
    </source>
</evidence>
<keyword evidence="11 15" id="KW-1133">Transmembrane helix</keyword>
<dbReference type="Pfam" id="PF13639">
    <property type="entry name" value="zf-RING_2"/>
    <property type="match status" value="1"/>
</dbReference>
<evidence type="ECO:0000313" key="17">
    <source>
        <dbReference type="EMBL" id="KAH7577378.1"/>
    </source>
</evidence>
<reference evidence="17 18" key="1">
    <citation type="submission" date="2021-02" db="EMBL/GenBank/DDBJ databases">
        <title>Plant Genome Project.</title>
        <authorList>
            <person name="Zhang R.-G."/>
        </authorList>
    </citation>
    <scope>NUCLEOTIDE SEQUENCE [LARGE SCALE GENOMIC DNA]</scope>
    <source>
        <tissue evidence="17">Leaves</tissue>
    </source>
</reference>
<keyword evidence="9" id="KW-0833">Ubl conjugation pathway</keyword>
<accession>A0ABQ8IL10</accession>
<feature type="domain" description="RING-type" evidence="16">
    <location>
        <begin position="74"/>
        <end position="116"/>
    </location>
</feature>
<evidence type="ECO:0000256" key="15">
    <source>
        <dbReference type="SAM" id="Phobius"/>
    </source>
</evidence>
<evidence type="ECO:0000256" key="12">
    <source>
        <dbReference type="ARBA" id="ARBA00023136"/>
    </source>
</evidence>
<evidence type="ECO:0000256" key="1">
    <source>
        <dbReference type="ARBA" id="ARBA00000900"/>
    </source>
</evidence>
<name>A0ABQ8IL10_9ROSI</name>
<dbReference type="PANTHER" id="PTHR45768:SF61">
    <property type="entry name" value="RING-H2 FINGER PROTEIN ATL18"/>
    <property type="match status" value="1"/>
</dbReference>
<dbReference type="CDD" id="cd16461">
    <property type="entry name" value="RING-H2_EL5-like"/>
    <property type="match status" value="1"/>
</dbReference>
<evidence type="ECO:0000256" key="7">
    <source>
        <dbReference type="ARBA" id="ARBA00022723"/>
    </source>
</evidence>